<dbReference type="AlphaFoldDB" id="A0AA39M1U9"/>
<feature type="region of interest" description="Disordered" evidence="1">
    <location>
        <begin position="1"/>
        <end position="25"/>
    </location>
</feature>
<dbReference type="SUPFAM" id="SSF54695">
    <property type="entry name" value="POZ domain"/>
    <property type="match status" value="1"/>
</dbReference>
<organism evidence="3 4">
    <name type="scientific">Steinernema hermaphroditum</name>
    <dbReference type="NCBI Taxonomy" id="289476"/>
    <lineage>
        <taxon>Eukaryota</taxon>
        <taxon>Metazoa</taxon>
        <taxon>Ecdysozoa</taxon>
        <taxon>Nematoda</taxon>
        <taxon>Chromadorea</taxon>
        <taxon>Rhabditida</taxon>
        <taxon>Tylenchina</taxon>
        <taxon>Panagrolaimomorpha</taxon>
        <taxon>Strongyloidoidea</taxon>
        <taxon>Steinernematidae</taxon>
        <taxon>Steinernema</taxon>
    </lineage>
</organism>
<name>A0AA39M1U9_9BILA</name>
<dbReference type="InterPro" id="IPR000210">
    <property type="entry name" value="BTB/POZ_dom"/>
</dbReference>
<evidence type="ECO:0000259" key="2">
    <source>
        <dbReference type="PROSITE" id="PS50097"/>
    </source>
</evidence>
<accession>A0AA39M1U9</accession>
<sequence>MPFTSSPSPLYCPSTSPHRVPFQNSSSEMLSERRLPKNVFVFSLPINKARFLEGNTIKSESQTLQGIDWRLECFYHKDQNAMEVALVMAKPLADLYTMEMSHSLILDNGQDKTVLQPEIKSFSNKVTVSAVDMSLCAFENDILTLGYSIRVYRMKKIDFQNSSKIADATVSLDDGVVLYLSKAVLSIHSPVLERLLVSPCFEEKPAIALPGIQMAPLLVVLYHVYGMEIRLDNLPTELLRVAMEVAHRLEIAVSLRRFEVFLEALPAAERILYFDVADRFEMVAVVHRIIEDSGKEEIRRLFEQFDDSISYNSMHMMLHHLIEIL</sequence>
<dbReference type="Proteomes" id="UP001175271">
    <property type="component" value="Unassembled WGS sequence"/>
</dbReference>
<dbReference type="EMBL" id="JAUCMV010000002">
    <property type="protein sequence ID" value="KAK0418546.1"/>
    <property type="molecule type" value="Genomic_DNA"/>
</dbReference>
<reference evidence="3" key="1">
    <citation type="submission" date="2023-06" db="EMBL/GenBank/DDBJ databases">
        <title>Genomic analysis of the entomopathogenic nematode Steinernema hermaphroditum.</title>
        <authorList>
            <person name="Schwarz E.M."/>
            <person name="Heppert J.K."/>
            <person name="Baniya A."/>
            <person name="Schwartz H.T."/>
            <person name="Tan C.-H."/>
            <person name="Antoshechkin I."/>
            <person name="Sternberg P.W."/>
            <person name="Goodrich-Blair H."/>
            <person name="Dillman A.R."/>
        </authorList>
    </citation>
    <scope>NUCLEOTIDE SEQUENCE</scope>
    <source>
        <strain evidence="3">PS9179</strain>
        <tissue evidence="3">Whole animal</tissue>
    </source>
</reference>
<dbReference type="PROSITE" id="PS50097">
    <property type="entry name" value="BTB"/>
    <property type="match status" value="1"/>
</dbReference>
<dbReference type="Pfam" id="PF00651">
    <property type="entry name" value="BTB"/>
    <property type="match status" value="1"/>
</dbReference>
<evidence type="ECO:0000313" key="4">
    <source>
        <dbReference type="Proteomes" id="UP001175271"/>
    </source>
</evidence>
<dbReference type="Gene3D" id="3.30.710.10">
    <property type="entry name" value="Potassium Channel Kv1.1, Chain A"/>
    <property type="match status" value="1"/>
</dbReference>
<proteinExistence type="predicted"/>
<evidence type="ECO:0000256" key="1">
    <source>
        <dbReference type="SAM" id="MobiDB-lite"/>
    </source>
</evidence>
<dbReference type="CDD" id="cd18186">
    <property type="entry name" value="BTB_POZ_ZBTB_KLHL-like"/>
    <property type="match status" value="1"/>
</dbReference>
<dbReference type="InterPro" id="IPR011333">
    <property type="entry name" value="SKP1/BTB/POZ_sf"/>
</dbReference>
<gene>
    <name evidence="3" type="ORF">QR680_013629</name>
</gene>
<comment type="caution">
    <text evidence="3">The sequence shown here is derived from an EMBL/GenBank/DDBJ whole genome shotgun (WGS) entry which is preliminary data.</text>
</comment>
<evidence type="ECO:0000313" key="3">
    <source>
        <dbReference type="EMBL" id="KAK0418546.1"/>
    </source>
</evidence>
<feature type="domain" description="BTB" evidence="2">
    <location>
        <begin position="166"/>
        <end position="233"/>
    </location>
</feature>
<protein>
    <recommendedName>
        <fullName evidence="2">BTB domain-containing protein</fullName>
    </recommendedName>
</protein>
<dbReference type="SMART" id="SM00225">
    <property type="entry name" value="BTB"/>
    <property type="match status" value="1"/>
</dbReference>
<keyword evidence="4" id="KW-1185">Reference proteome</keyword>